<keyword evidence="2" id="KW-1185">Reference proteome</keyword>
<comment type="caution">
    <text evidence="1">The sequence shown here is derived from an EMBL/GenBank/DDBJ whole genome shotgun (WGS) entry which is preliminary data.</text>
</comment>
<reference evidence="2" key="1">
    <citation type="journal article" date="2023" name="Front. Plant Sci.">
        <title>Chromosomal-level genome assembly of Melastoma candidum provides insights into trichome evolution.</title>
        <authorList>
            <person name="Zhong Y."/>
            <person name="Wu W."/>
            <person name="Sun C."/>
            <person name="Zou P."/>
            <person name="Liu Y."/>
            <person name="Dai S."/>
            <person name="Zhou R."/>
        </authorList>
    </citation>
    <scope>NUCLEOTIDE SEQUENCE [LARGE SCALE GENOMIC DNA]</scope>
</reference>
<sequence>MAVSKCLGSKIFLIQEFVNKSRGCLFPATGNKQEKIPQLILTTLPIWPMIMVIGPEDLLDQLYICIV</sequence>
<accession>A0ACB9L2T0</accession>
<name>A0ACB9L2T0_9MYRT</name>
<gene>
    <name evidence="1" type="ORF">MLD38_039524</name>
</gene>
<evidence type="ECO:0000313" key="2">
    <source>
        <dbReference type="Proteomes" id="UP001057402"/>
    </source>
</evidence>
<dbReference type="EMBL" id="CM042891">
    <property type="protein sequence ID" value="KAI4303947.1"/>
    <property type="molecule type" value="Genomic_DNA"/>
</dbReference>
<protein>
    <submittedName>
        <fullName evidence="1">Uncharacterized protein</fullName>
    </submittedName>
</protein>
<organism evidence="1 2">
    <name type="scientific">Melastoma candidum</name>
    <dbReference type="NCBI Taxonomy" id="119954"/>
    <lineage>
        <taxon>Eukaryota</taxon>
        <taxon>Viridiplantae</taxon>
        <taxon>Streptophyta</taxon>
        <taxon>Embryophyta</taxon>
        <taxon>Tracheophyta</taxon>
        <taxon>Spermatophyta</taxon>
        <taxon>Magnoliopsida</taxon>
        <taxon>eudicotyledons</taxon>
        <taxon>Gunneridae</taxon>
        <taxon>Pentapetalae</taxon>
        <taxon>rosids</taxon>
        <taxon>malvids</taxon>
        <taxon>Myrtales</taxon>
        <taxon>Melastomataceae</taxon>
        <taxon>Melastomatoideae</taxon>
        <taxon>Melastomateae</taxon>
        <taxon>Melastoma</taxon>
    </lineage>
</organism>
<dbReference type="Proteomes" id="UP001057402">
    <property type="component" value="Chromosome 12"/>
</dbReference>
<evidence type="ECO:0000313" key="1">
    <source>
        <dbReference type="EMBL" id="KAI4303947.1"/>
    </source>
</evidence>
<proteinExistence type="predicted"/>